<proteinExistence type="predicted"/>
<dbReference type="PANTHER" id="PTHR31157">
    <property type="entry name" value="SCP DOMAIN-CONTAINING PROTEIN"/>
    <property type="match status" value="1"/>
</dbReference>
<dbReference type="Gene3D" id="3.40.33.10">
    <property type="entry name" value="CAP"/>
    <property type="match status" value="1"/>
</dbReference>
<dbReference type="RefSeq" id="WP_142791303.1">
    <property type="nucleotide sequence ID" value="NZ_VJMZ01000001.1"/>
</dbReference>
<feature type="domain" description="CAP-associated" evidence="2">
    <location>
        <begin position="67"/>
        <end position="207"/>
    </location>
</feature>
<dbReference type="InterPro" id="IPR035940">
    <property type="entry name" value="CAP_sf"/>
</dbReference>
<dbReference type="CDD" id="cd05379">
    <property type="entry name" value="CAP_bacterial"/>
    <property type="match status" value="1"/>
</dbReference>
<organism evidence="3 4">
    <name type="scientific">Lentibacillus cibarius</name>
    <dbReference type="NCBI Taxonomy" id="2583219"/>
    <lineage>
        <taxon>Bacteria</taxon>
        <taxon>Bacillati</taxon>
        <taxon>Bacillota</taxon>
        <taxon>Bacilli</taxon>
        <taxon>Bacillales</taxon>
        <taxon>Bacillaceae</taxon>
        <taxon>Lentibacillus</taxon>
    </lineage>
</organism>
<dbReference type="Proteomes" id="UP000319280">
    <property type="component" value="Unassembled WGS sequence"/>
</dbReference>
<sequence>MRLIRIAILVLLIISGVYYLLDKYDLVSDEKVVGPNVLEQKESKLETKEIPKDCSLIPYEGDIYQWIGKGAKQLTAKLGEPLRKDLTDYGYESWVYTDGRKHYIQFGINDDSIKTVYATGRDLSLEPIHIGQAYNSVKEQLSFPGEVTYSKDLSSYSFQLRDEERQTRPLVKVTDDIFMQLYFDRYTDELAGIRVLTANLLLLHRPYEMKYRGALPEKPVYDNDEQQQIDTGMEKRIFHMTNVFRNHYGKQLLKWDDAVREVAYLHSKDMAEKNYFSHYGKNGDGLKERLATKEVFYKSAGENIAAQYPDAHAAMHGWMNSEGHRDALLKDDYTHLGVGVYKSYYTQNFVKKQ</sequence>
<dbReference type="Pfam" id="PF14504">
    <property type="entry name" value="CAP_assoc_N"/>
    <property type="match status" value="1"/>
</dbReference>
<accession>A0A549YK95</accession>
<dbReference type="InterPro" id="IPR014044">
    <property type="entry name" value="CAP_dom"/>
</dbReference>
<reference evidence="3 4" key="1">
    <citation type="submission" date="2019-07" db="EMBL/GenBank/DDBJ databases">
        <title>Genomic analysis of Lentibacillus sp. NKC851-2.</title>
        <authorList>
            <person name="Oh Y.J."/>
        </authorList>
    </citation>
    <scope>NUCLEOTIDE SEQUENCE [LARGE SCALE GENOMIC DNA]</scope>
    <source>
        <strain evidence="3 4">NKC851-2</strain>
    </source>
</reference>
<comment type="caution">
    <text evidence="3">The sequence shown here is derived from an EMBL/GenBank/DDBJ whole genome shotgun (WGS) entry which is preliminary data.</text>
</comment>
<dbReference type="InterPro" id="IPR029410">
    <property type="entry name" value="CAP_assoc"/>
</dbReference>
<evidence type="ECO:0008006" key="5">
    <source>
        <dbReference type="Google" id="ProtNLM"/>
    </source>
</evidence>
<evidence type="ECO:0000259" key="2">
    <source>
        <dbReference type="Pfam" id="PF14504"/>
    </source>
</evidence>
<evidence type="ECO:0000313" key="4">
    <source>
        <dbReference type="Proteomes" id="UP000319280"/>
    </source>
</evidence>
<feature type="domain" description="SCP" evidence="1">
    <location>
        <begin position="239"/>
        <end position="349"/>
    </location>
</feature>
<name>A0A549YK95_9BACI</name>
<dbReference type="PANTHER" id="PTHR31157:SF26">
    <property type="entry name" value="SCP-LIKE EXTRACELLULAR PROTEIN"/>
    <property type="match status" value="1"/>
</dbReference>
<dbReference type="AlphaFoldDB" id="A0A549YK95"/>
<evidence type="ECO:0000259" key="1">
    <source>
        <dbReference type="Pfam" id="PF00188"/>
    </source>
</evidence>
<dbReference type="Pfam" id="PF00188">
    <property type="entry name" value="CAP"/>
    <property type="match status" value="1"/>
</dbReference>
<dbReference type="SUPFAM" id="SSF55797">
    <property type="entry name" value="PR-1-like"/>
    <property type="match status" value="1"/>
</dbReference>
<keyword evidence="4" id="KW-1185">Reference proteome</keyword>
<evidence type="ECO:0000313" key="3">
    <source>
        <dbReference type="EMBL" id="TRM12287.1"/>
    </source>
</evidence>
<gene>
    <name evidence="3" type="ORF">FH966_11660</name>
</gene>
<dbReference type="EMBL" id="VJMZ01000001">
    <property type="protein sequence ID" value="TRM12287.1"/>
    <property type="molecule type" value="Genomic_DNA"/>
</dbReference>
<protein>
    <recommendedName>
        <fullName evidence="5">Serine protease</fullName>
    </recommendedName>
</protein>